<evidence type="ECO:0000313" key="5">
    <source>
        <dbReference type="EMBL" id="RAJ13254.1"/>
    </source>
</evidence>
<dbReference type="InterPro" id="IPR027303">
    <property type="entry name" value="Gln_synth_gly_rich_site"/>
</dbReference>
<dbReference type="OrthoDB" id="9807095at2"/>
<name>A0A327RCG8_9FLAO</name>
<dbReference type="PROSITE" id="PS51987">
    <property type="entry name" value="GS_CATALYTIC"/>
    <property type="match status" value="1"/>
</dbReference>
<dbReference type="Proteomes" id="UP000248703">
    <property type="component" value="Unassembled WGS sequence"/>
</dbReference>
<feature type="domain" description="GS catalytic" evidence="4">
    <location>
        <begin position="178"/>
        <end position="615"/>
    </location>
</feature>
<dbReference type="SUPFAM" id="SSF55931">
    <property type="entry name" value="Glutamine synthetase/guanido kinase"/>
    <property type="match status" value="1"/>
</dbReference>
<proteinExistence type="inferred from homology"/>
<sequence length="728" mass="81661">MSTLRFHAIKESLKHKPLVIKEKQRRSEIFGSNVFGEAIMRQYLTKEALAGVMDAIQYGKKIDRVIADHISTGMKEWAISKGATHYTHWFQPLTGATAEKHDAFFETIGNGLAIEKFGGGQLVQQEPDASSFPNGGIRNTFEARGYTAWDPTSPAFIYGTTLCIPTVFVAYTGEALDYKTPLLRALQAVDSAAVAVCKYFDKNVKKVNASLGWEQEYFLIDRDLAMSRPDIVQTGRTLLGHSPAKGQQLDDHYFGTIPNRAMSFMRDLETECMLLGIPVKTRHNEVAPNQFELAPIYEEANLAVDHNSLLMDVMDKIADRHNFKVLFHEKPFAGVNGSGKHNNWSLSTDTGVNLLSPGKTPMSNLQFLTFFINTIKAVHENEELLRASIASASNDHRLGANEAPPAIISVFIGAQLTATLNELENVTNGKLSPEEKTDLKLNVVGKIPDVLLDNTDRNRTSPFAFTGNKFEFRAVGSTANCANPMTVLNAIVAKQLIDFKAEVDTLIDKKSMKKDDAVFNVLREYIKQSKAILFEGNGYGEAWEKEAKKRGLSNNKTTPEALQARVSKKTLQLFEELGVMNTVEAEARYEIEIEEYTMRIQIEGRVLGDIARNHIVPTAVRYQNLLIDNVKGLKDIYGDDFKKLAQEQLNLIEEISGHIANINSNVTKMTEARKKANSIKDETKKAIDYCHKVKPIFDDIRYHCDKLELLVDDELWPLTKYRELLFTK</sequence>
<dbReference type="Gene3D" id="1.20.120.1560">
    <property type="match status" value="1"/>
</dbReference>
<evidence type="ECO:0000259" key="4">
    <source>
        <dbReference type="PROSITE" id="PS51987"/>
    </source>
</evidence>
<organism evidence="5 6">
    <name type="scientific">Olleya aquimaris</name>
    <dbReference type="NCBI Taxonomy" id="639310"/>
    <lineage>
        <taxon>Bacteria</taxon>
        <taxon>Pseudomonadati</taxon>
        <taxon>Bacteroidota</taxon>
        <taxon>Flavobacteriia</taxon>
        <taxon>Flavobacteriales</taxon>
        <taxon>Flavobacteriaceae</taxon>
    </lineage>
</organism>
<dbReference type="InterPro" id="IPR014746">
    <property type="entry name" value="Gln_synth/guanido_kin_cat_dom"/>
</dbReference>
<reference evidence="5 6" key="1">
    <citation type="submission" date="2018-06" db="EMBL/GenBank/DDBJ databases">
        <title>Genomic Encyclopedia of Archaeal and Bacterial Type Strains, Phase II (KMG-II): from individual species to whole genera.</title>
        <authorList>
            <person name="Goeker M."/>
        </authorList>
    </citation>
    <scope>NUCLEOTIDE SEQUENCE [LARGE SCALE GENOMIC DNA]</scope>
    <source>
        <strain evidence="5 6">DSM 24464</strain>
    </source>
</reference>
<protein>
    <submittedName>
        <fullName evidence="5">Glutamine synthetase</fullName>
    </submittedName>
</protein>
<evidence type="ECO:0000259" key="3">
    <source>
        <dbReference type="PROSITE" id="PS51986"/>
    </source>
</evidence>
<dbReference type="Gene3D" id="3.30.590.10">
    <property type="entry name" value="Glutamine synthetase/guanido kinase, catalytic domain"/>
    <property type="match status" value="1"/>
</dbReference>
<comment type="similarity">
    <text evidence="1 2">Belongs to the glutamine synthetase family.</text>
</comment>
<dbReference type="GO" id="GO:0004356">
    <property type="term" value="F:glutamine synthetase activity"/>
    <property type="evidence" value="ECO:0007669"/>
    <property type="project" value="InterPro"/>
</dbReference>
<dbReference type="Pfam" id="PF12437">
    <property type="entry name" value="GSIII_N"/>
    <property type="match status" value="1"/>
</dbReference>
<accession>A0A327RCG8</accession>
<dbReference type="PROSITE" id="PS51986">
    <property type="entry name" value="GS_BETA_GRASP"/>
    <property type="match status" value="1"/>
</dbReference>
<comment type="caution">
    <text evidence="5">The sequence shown here is derived from an EMBL/GenBank/DDBJ whole genome shotgun (WGS) entry which is preliminary data.</text>
</comment>
<dbReference type="AlphaFoldDB" id="A0A327RCG8"/>
<dbReference type="RefSeq" id="WP_111660436.1">
    <property type="nucleotide sequence ID" value="NZ_QLLO01000007.1"/>
</dbReference>
<dbReference type="PROSITE" id="PS00181">
    <property type="entry name" value="GLNA_ATP"/>
    <property type="match status" value="1"/>
</dbReference>
<dbReference type="InterPro" id="IPR040577">
    <property type="entry name" value="Gln-synt_C"/>
</dbReference>
<dbReference type="EMBL" id="QLLO01000007">
    <property type="protein sequence ID" value="RAJ13254.1"/>
    <property type="molecule type" value="Genomic_DNA"/>
</dbReference>
<dbReference type="GO" id="GO:0006542">
    <property type="term" value="P:glutamine biosynthetic process"/>
    <property type="evidence" value="ECO:0007669"/>
    <property type="project" value="InterPro"/>
</dbReference>
<dbReference type="InterPro" id="IPR008147">
    <property type="entry name" value="Gln_synt_N"/>
</dbReference>
<keyword evidence="6" id="KW-1185">Reference proteome</keyword>
<dbReference type="InterPro" id="IPR008146">
    <property type="entry name" value="Gln_synth_cat_dom"/>
</dbReference>
<dbReference type="Pfam" id="PF00120">
    <property type="entry name" value="Gln-synt_C"/>
    <property type="match status" value="1"/>
</dbReference>
<feature type="domain" description="GS beta-grasp" evidence="3">
    <location>
        <begin position="84"/>
        <end position="173"/>
    </location>
</feature>
<gene>
    <name evidence="5" type="ORF">LY08_02154</name>
</gene>
<dbReference type="InterPro" id="IPR052725">
    <property type="entry name" value="GS_Type-3"/>
</dbReference>
<evidence type="ECO:0000313" key="6">
    <source>
        <dbReference type="Proteomes" id="UP000248703"/>
    </source>
</evidence>
<dbReference type="InterPro" id="IPR022147">
    <property type="entry name" value="GSIII_N"/>
</dbReference>
<dbReference type="SMART" id="SM01230">
    <property type="entry name" value="Gln-synt_C"/>
    <property type="match status" value="1"/>
</dbReference>
<dbReference type="Pfam" id="PF18318">
    <property type="entry name" value="Gln-synt_C-ter"/>
    <property type="match status" value="1"/>
</dbReference>
<dbReference type="PANTHER" id="PTHR42974">
    <property type="entry name" value="GLUTAMINE SYNTHETASE"/>
    <property type="match status" value="1"/>
</dbReference>
<evidence type="ECO:0000256" key="1">
    <source>
        <dbReference type="PROSITE-ProRule" id="PRU01330"/>
    </source>
</evidence>
<evidence type="ECO:0000256" key="2">
    <source>
        <dbReference type="RuleBase" id="RU000384"/>
    </source>
</evidence>
<dbReference type="PANTHER" id="PTHR42974:SF1">
    <property type="entry name" value="TYPE-3 GLUTAMINE SYNTHETASE"/>
    <property type="match status" value="1"/>
</dbReference>